<dbReference type="InterPro" id="IPR001375">
    <property type="entry name" value="Peptidase_S9_cat"/>
</dbReference>
<dbReference type="SUPFAM" id="SSF82171">
    <property type="entry name" value="DPP6 N-terminal domain-like"/>
    <property type="match status" value="1"/>
</dbReference>
<keyword evidence="1" id="KW-0378">Hydrolase</keyword>
<accession>A0ABY6HXR9</accession>
<dbReference type="PANTHER" id="PTHR42776">
    <property type="entry name" value="SERINE PEPTIDASE S9 FAMILY MEMBER"/>
    <property type="match status" value="1"/>
</dbReference>
<organism evidence="3 4">
    <name type="scientific">Candidatus Lokiarchaeum ossiferum</name>
    <dbReference type="NCBI Taxonomy" id="2951803"/>
    <lineage>
        <taxon>Archaea</taxon>
        <taxon>Promethearchaeati</taxon>
        <taxon>Promethearchaeota</taxon>
        <taxon>Promethearchaeia</taxon>
        <taxon>Promethearchaeales</taxon>
        <taxon>Promethearchaeaceae</taxon>
        <taxon>Candidatus Lokiarchaeum</taxon>
    </lineage>
</organism>
<sequence>MNYKTNKEKIKDYLSIESCAGASWSPKDDFVSMIYNQPGQFQVFDLKIHENAQNWPKQRTFEDDRCTDPHYLKDGTIVFLRDFKGDENFQIGLIDNTKQIHWISSDEKAKHFFTYISKEYLYFSANIENKKCFSLYRQKLPILKNPMEKIFTPPGNSGFYSTRLESPNKKSVIITNNISIVHHNLIWLNLEDHSQVNLSELAAPNQIAVWKPIRFIDDHHLLILTDYKADYSQLMILSITGELFEIKDINKLPPYEIHDWTWNSSSPYTYFVVNEEGYSKLYRGKFSSSGTSSIESILLPVEGVIIGGDQRTSTKNLELSHNGKYLSAVISSSDFPTNLWILNTTKLNWWCATDMNLQGLNQKEFRKASLFHFESSDNISIPYFRYLPSGKRPEKGYPTIFIIHGGPEGQSKPNFSGLHQYFLAAHFALIIPNIRGSSGYGTKYVNLDNIEKRLDSTRDIAELANHLSINDNEIDGNRLGIFGGSYGGFAVLSAITEYPELWKAAVELFGISNFVTFLENTAPWRRKLREVEYGYLDRDLEILNQISPIHKIDKIQCPLLLEGGDTDERVPISETIQMYEAIKTKVPSKLIRFEDEGHGITKLKNKLILHPQIVNWFKKYL</sequence>
<dbReference type="PANTHER" id="PTHR42776:SF27">
    <property type="entry name" value="DIPEPTIDYL PEPTIDASE FAMILY MEMBER 6"/>
    <property type="match status" value="1"/>
</dbReference>
<protein>
    <recommendedName>
        <fullName evidence="2">Peptidase S9 prolyl oligopeptidase catalytic domain-containing protein</fullName>
    </recommendedName>
</protein>
<dbReference type="EMBL" id="CP104013">
    <property type="protein sequence ID" value="UYP48326.1"/>
    <property type="molecule type" value="Genomic_DNA"/>
</dbReference>
<dbReference type="PRINTS" id="PR00862">
    <property type="entry name" value="PROLIGOPTASE"/>
</dbReference>
<reference evidence="3" key="1">
    <citation type="submission" date="2022-09" db="EMBL/GenBank/DDBJ databases">
        <title>Actin cytoskeleton and complex cell architecture in an #Asgard archaeon.</title>
        <authorList>
            <person name="Ponce Toledo R.I."/>
            <person name="Schleper C."/>
            <person name="Rodrigues Oliveira T."/>
            <person name="Wollweber F."/>
            <person name="Xu J."/>
            <person name="Rittmann S."/>
            <person name="Klingl A."/>
            <person name="Pilhofer M."/>
        </authorList>
    </citation>
    <scope>NUCLEOTIDE SEQUENCE</scope>
    <source>
        <strain evidence="3">B-35</strain>
    </source>
</reference>
<keyword evidence="4" id="KW-1185">Reference proteome</keyword>
<dbReference type="InterPro" id="IPR002470">
    <property type="entry name" value="Peptidase_S9A"/>
</dbReference>
<gene>
    <name evidence="3" type="ORF">NEF87_004611</name>
</gene>
<dbReference type="Pfam" id="PF00326">
    <property type="entry name" value="Peptidase_S9"/>
    <property type="match status" value="1"/>
</dbReference>
<dbReference type="SUPFAM" id="SSF53474">
    <property type="entry name" value="alpha/beta-Hydrolases"/>
    <property type="match status" value="1"/>
</dbReference>
<dbReference type="Proteomes" id="UP001208689">
    <property type="component" value="Chromosome"/>
</dbReference>
<dbReference type="InterPro" id="IPR029058">
    <property type="entry name" value="AB_hydrolase_fold"/>
</dbReference>
<evidence type="ECO:0000259" key="2">
    <source>
        <dbReference type="Pfam" id="PF00326"/>
    </source>
</evidence>
<evidence type="ECO:0000313" key="4">
    <source>
        <dbReference type="Proteomes" id="UP001208689"/>
    </source>
</evidence>
<name>A0ABY6HXR9_9ARCH</name>
<evidence type="ECO:0000313" key="3">
    <source>
        <dbReference type="EMBL" id="UYP48326.1"/>
    </source>
</evidence>
<proteinExistence type="predicted"/>
<dbReference type="Gene3D" id="3.40.50.1820">
    <property type="entry name" value="alpha/beta hydrolase"/>
    <property type="match status" value="1"/>
</dbReference>
<evidence type="ECO:0000256" key="1">
    <source>
        <dbReference type="ARBA" id="ARBA00022801"/>
    </source>
</evidence>
<feature type="domain" description="Peptidase S9 prolyl oligopeptidase catalytic" evidence="2">
    <location>
        <begin position="414"/>
        <end position="621"/>
    </location>
</feature>